<feature type="transmembrane region" description="Helical" evidence="6">
    <location>
        <begin position="340"/>
        <end position="358"/>
    </location>
</feature>
<dbReference type="Pfam" id="PF07690">
    <property type="entry name" value="MFS_1"/>
    <property type="match status" value="1"/>
</dbReference>
<proteinExistence type="predicted"/>
<dbReference type="EMBL" id="JAULSY010000051">
    <property type="protein sequence ID" value="KAK0668793.1"/>
    <property type="molecule type" value="Genomic_DNA"/>
</dbReference>
<dbReference type="Gene3D" id="1.20.1250.20">
    <property type="entry name" value="MFS general substrate transporter like domains"/>
    <property type="match status" value="2"/>
</dbReference>
<comment type="caution">
    <text evidence="7">The sequence shown here is derived from an EMBL/GenBank/DDBJ whole genome shotgun (WGS) entry which is preliminary data.</text>
</comment>
<feature type="transmembrane region" description="Helical" evidence="6">
    <location>
        <begin position="126"/>
        <end position="143"/>
    </location>
</feature>
<feature type="transmembrane region" description="Helical" evidence="6">
    <location>
        <begin position="408"/>
        <end position="427"/>
    </location>
</feature>
<keyword evidence="4 6" id="KW-0472">Membrane</keyword>
<evidence type="ECO:0000256" key="4">
    <source>
        <dbReference type="ARBA" id="ARBA00023136"/>
    </source>
</evidence>
<name>A0AA39ZDD7_9PEZI</name>
<dbReference type="PANTHER" id="PTHR23501:SF3">
    <property type="entry name" value="MAJOR FACILITATOR SUPERFAMILY (MFS) PROFILE DOMAIN-CONTAINING PROTEIN"/>
    <property type="match status" value="1"/>
</dbReference>
<dbReference type="InterPro" id="IPR011701">
    <property type="entry name" value="MFS"/>
</dbReference>
<dbReference type="Proteomes" id="UP001174997">
    <property type="component" value="Unassembled WGS sequence"/>
</dbReference>
<evidence type="ECO:0000313" key="7">
    <source>
        <dbReference type="EMBL" id="KAK0668793.1"/>
    </source>
</evidence>
<evidence type="ECO:0000256" key="2">
    <source>
        <dbReference type="ARBA" id="ARBA00022692"/>
    </source>
</evidence>
<feature type="transmembrane region" description="Helical" evidence="6">
    <location>
        <begin position="469"/>
        <end position="493"/>
    </location>
</feature>
<dbReference type="GO" id="GO:0005886">
    <property type="term" value="C:plasma membrane"/>
    <property type="evidence" value="ECO:0007669"/>
    <property type="project" value="TreeGrafter"/>
</dbReference>
<feature type="transmembrane region" description="Helical" evidence="6">
    <location>
        <begin position="59"/>
        <end position="82"/>
    </location>
</feature>
<keyword evidence="3 6" id="KW-1133">Transmembrane helix</keyword>
<evidence type="ECO:0008006" key="9">
    <source>
        <dbReference type="Google" id="ProtNLM"/>
    </source>
</evidence>
<gene>
    <name evidence="7" type="ORF">QBC41DRAFT_225390</name>
</gene>
<feature type="transmembrane region" description="Helical" evidence="6">
    <location>
        <begin position="94"/>
        <end position="114"/>
    </location>
</feature>
<dbReference type="AlphaFoldDB" id="A0AA39ZDD7"/>
<keyword evidence="2 6" id="KW-0812">Transmembrane</keyword>
<feature type="transmembrane region" description="Helical" evidence="6">
    <location>
        <begin position="433"/>
        <end position="457"/>
    </location>
</feature>
<feature type="transmembrane region" description="Helical" evidence="6">
    <location>
        <begin position="300"/>
        <end position="320"/>
    </location>
</feature>
<dbReference type="InterPro" id="IPR036259">
    <property type="entry name" value="MFS_trans_sf"/>
</dbReference>
<feature type="compositionally biased region" description="Polar residues" evidence="5">
    <location>
        <begin position="1"/>
        <end position="14"/>
    </location>
</feature>
<feature type="region of interest" description="Disordered" evidence="5">
    <location>
        <begin position="1"/>
        <end position="32"/>
    </location>
</feature>
<organism evidence="7 8">
    <name type="scientific">Cercophora samala</name>
    <dbReference type="NCBI Taxonomy" id="330535"/>
    <lineage>
        <taxon>Eukaryota</taxon>
        <taxon>Fungi</taxon>
        <taxon>Dikarya</taxon>
        <taxon>Ascomycota</taxon>
        <taxon>Pezizomycotina</taxon>
        <taxon>Sordariomycetes</taxon>
        <taxon>Sordariomycetidae</taxon>
        <taxon>Sordariales</taxon>
        <taxon>Lasiosphaeriaceae</taxon>
        <taxon>Cercophora</taxon>
    </lineage>
</organism>
<feature type="transmembrane region" description="Helical" evidence="6">
    <location>
        <begin position="218"/>
        <end position="238"/>
    </location>
</feature>
<feature type="transmembrane region" description="Helical" evidence="6">
    <location>
        <begin position="149"/>
        <end position="172"/>
    </location>
</feature>
<dbReference type="GO" id="GO:0022857">
    <property type="term" value="F:transmembrane transporter activity"/>
    <property type="evidence" value="ECO:0007669"/>
    <property type="project" value="InterPro"/>
</dbReference>
<feature type="transmembrane region" description="Helical" evidence="6">
    <location>
        <begin position="546"/>
        <end position="565"/>
    </location>
</feature>
<evidence type="ECO:0000256" key="5">
    <source>
        <dbReference type="SAM" id="MobiDB-lite"/>
    </source>
</evidence>
<reference evidence="7" key="1">
    <citation type="submission" date="2023-06" db="EMBL/GenBank/DDBJ databases">
        <title>Genome-scale phylogeny and comparative genomics of the fungal order Sordariales.</title>
        <authorList>
            <consortium name="Lawrence Berkeley National Laboratory"/>
            <person name="Hensen N."/>
            <person name="Bonometti L."/>
            <person name="Westerberg I."/>
            <person name="Brannstrom I.O."/>
            <person name="Guillou S."/>
            <person name="Cros-Aarteil S."/>
            <person name="Calhoun S."/>
            <person name="Haridas S."/>
            <person name="Kuo A."/>
            <person name="Mondo S."/>
            <person name="Pangilinan J."/>
            <person name="Riley R."/>
            <person name="Labutti K."/>
            <person name="Andreopoulos B."/>
            <person name="Lipzen A."/>
            <person name="Chen C."/>
            <person name="Yanf M."/>
            <person name="Daum C."/>
            <person name="Ng V."/>
            <person name="Clum A."/>
            <person name="Steindorff A."/>
            <person name="Ohm R."/>
            <person name="Martin F."/>
            <person name="Silar P."/>
            <person name="Natvig D."/>
            <person name="Lalanne C."/>
            <person name="Gautier V."/>
            <person name="Ament-Velasquez S.L."/>
            <person name="Kruys A."/>
            <person name="Hutchinson M.I."/>
            <person name="Powell A.J."/>
            <person name="Barry K."/>
            <person name="Miller A.N."/>
            <person name="Grigoriev I.V."/>
            <person name="Debuchy R."/>
            <person name="Gladieux P."/>
            <person name="Thoren M.H."/>
            <person name="Johannesson H."/>
        </authorList>
    </citation>
    <scope>NUCLEOTIDE SEQUENCE</scope>
    <source>
        <strain evidence="7">CBS 307.81</strain>
    </source>
</reference>
<comment type="subcellular location">
    <subcellularLocation>
        <location evidence="1">Membrane</location>
        <topology evidence="1">Multi-pass membrane protein</topology>
    </subcellularLocation>
</comment>
<sequence>MATEKQPASLSATEDVSPAIEERGHSSTDLEKDAISSDAQAGVRAIEAAQLVWPKSHLIGAYVFIWLIYFVTSLQEVCARAYSPFVTSTFSSHSLTPVVYIVSSILGGVSKLPLAKILDIWGRPQGMALMLLIWTVGFIMMAACKNVTQYAAAYVFSTVGSQGISYCITVFVSDTTSLKNRGLMLAYATSPYIVTTWAGGPIADRFIMNGGPGWRWGMGMWAIVTPVIVTPLILIFIYNQHRAEKMGLIQPREFGKITFARVKEAVIQMDLVGILILGIGLSMFLVPIAIYKYQANEWRSPLIICLLIFGGLLVAGFVAYEKWLAPVNFVPAHLLRHPNVLLAGIMLTLIFASAMVWGNFFSSMCMVAWNTTVTEATYISNIYRTGMCFASIPIGWAIRKTRRFKWVAVYYSLPLMLLGIGLMIEFRRPDVNIGYIVMTQIFASFAAGPLVVASELAMMSQVTHNQMAAILAILDLFGSVGTAVGSTVASAVWTNVFPGAIRDRLPQLTDMQVTSISGSMYTQLGYRKGTPIRLGISWAYHDAQQVLLIISMVMIGCGWILTWFWKNTRLSDKQSQH</sequence>
<protein>
    <recommendedName>
        <fullName evidence="9">Major facilitator superfamily (MFS) profile domain-containing protein</fullName>
    </recommendedName>
</protein>
<feature type="transmembrane region" description="Helical" evidence="6">
    <location>
        <begin position="184"/>
        <end position="203"/>
    </location>
</feature>
<accession>A0AA39ZDD7</accession>
<evidence type="ECO:0000313" key="8">
    <source>
        <dbReference type="Proteomes" id="UP001174997"/>
    </source>
</evidence>
<feature type="compositionally biased region" description="Basic and acidic residues" evidence="5">
    <location>
        <begin position="20"/>
        <end position="32"/>
    </location>
</feature>
<dbReference type="SUPFAM" id="SSF103473">
    <property type="entry name" value="MFS general substrate transporter"/>
    <property type="match status" value="2"/>
</dbReference>
<feature type="transmembrane region" description="Helical" evidence="6">
    <location>
        <begin position="271"/>
        <end position="294"/>
    </location>
</feature>
<evidence type="ECO:0000256" key="3">
    <source>
        <dbReference type="ARBA" id="ARBA00022989"/>
    </source>
</evidence>
<dbReference type="PANTHER" id="PTHR23501">
    <property type="entry name" value="MAJOR FACILITATOR SUPERFAMILY"/>
    <property type="match status" value="1"/>
</dbReference>
<evidence type="ECO:0000256" key="1">
    <source>
        <dbReference type="ARBA" id="ARBA00004141"/>
    </source>
</evidence>
<evidence type="ECO:0000256" key="6">
    <source>
        <dbReference type="SAM" id="Phobius"/>
    </source>
</evidence>
<keyword evidence="8" id="KW-1185">Reference proteome</keyword>